<feature type="region of interest" description="Disordered" evidence="2">
    <location>
        <begin position="1"/>
        <end position="127"/>
    </location>
</feature>
<dbReference type="HOGENOM" id="CLU_508708_0_0_4"/>
<feature type="compositionally biased region" description="Basic residues" evidence="2">
    <location>
        <begin position="90"/>
        <end position="102"/>
    </location>
</feature>
<proteinExistence type="predicted"/>
<feature type="region of interest" description="Disordered" evidence="2">
    <location>
        <begin position="180"/>
        <end position="203"/>
    </location>
</feature>
<feature type="coiled-coil region" evidence="1">
    <location>
        <begin position="432"/>
        <end position="461"/>
    </location>
</feature>
<feature type="region of interest" description="Disordered" evidence="2">
    <location>
        <begin position="499"/>
        <end position="520"/>
    </location>
</feature>
<feature type="compositionally biased region" description="Low complexity" evidence="2">
    <location>
        <begin position="74"/>
        <end position="89"/>
    </location>
</feature>
<accession>Q3JXY3</accession>
<protein>
    <submittedName>
        <fullName evidence="3">Uncharacterized protein</fullName>
    </submittedName>
</protein>
<name>Q3JXY3_BURP1</name>
<evidence type="ECO:0000313" key="4">
    <source>
        <dbReference type="Proteomes" id="UP000002700"/>
    </source>
</evidence>
<evidence type="ECO:0000313" key="3">
    <source>
        <dbReference type="EMBL" id="ABA49195.1"/>
    </source>
</evidence>
<dbReference type="PROSITE" id="PS51257">
    <property type="entry name" value="PROKAR_LIPOPROTEIN"/>
    <property type="match status" value="1"/>
</dbReference>
<dbReference type="AlphaFoldDB" id="Q3JXY3"/>
<reference evidence="3 4" key="1">
    <citation type="submission" date="2005-09" db="EMBL/GenBank/DDBJ databases">
        <authorList>
            <person name="Woods D.E."/>
            <person name="Nierman W.C."/>
        </authorList>
    </citation>
    <scope>NUCLEOTIDE SEQUENCE [LARGE SCALE GENOMIC DNA]</scope>
    <source>
        <strain evidence="3 4">1710b</strain>
    </source>
</reference>
<evidence type="ECO:0000256" key="1">
    <source>
        <dbReference type="SAM" id="Coils"/>
    </source>
</evidence>
<feature type="compositionally biased region" description="Low complexity" evidence="2">
    <location>
        <begin position="23"/>
        <end position="54"/>
    </location>
</feature>
<dbReference type="KEGG" id="bpm:BURPS1710b_0155"/>
<keyword evidence="1" id="KW-0175">Coiled coil</keyword>
<evidence type="ECO:0000256" key="2">
    <source>
        <dbReference type="SAM" id="MobiDB-lite"/>
    </source>
</evidence>
<dbReference type="EnsemblBacteria" id="ABA49195">
    <property type="protein sequence ID" value="ABA49195"/>
    <property type="gene ID" value="BURPS1710b_0155"/>
</dbReference>
<feature type="compositionally biased region" description="Basic and acidic residues" evidence="2">
    <location>
        <begin position="103"/>
        <end position="127"/>
    </location>
</feature>
<dbReference type="EMBL" id="CP000124">
    <property type="protein sequence ID" value="ABA49195.1"/>
    <property type="molecule type" value="Genomic_DNA"/>
</dbReference>
<gene>
    <name evidence="3" type="ordered locus">BURPS1710b_0155</name>
</gene>
<feature type="compositionally biased region" description="Basic residues" evidence="2">
    <location>
        <begin position="499"/>
        <end position="512"/>
    </location>
</feature>
<feature type="compositionally biased region" description="Basic residues" evidence="2">
    <location>
        <begin position="1"/>
        <end position="10"/>
    </location>
</feature>
<feature type="coiled-coil region" evidence="1">
    <location>
        <begin position="352"/>
        <end position="386"/>
    </location>
</feature>
<dbReference type="Proteomes" id="UP000002700">
    <property type="component" value="Chromosome I"/>
</dbReference>
<organism evidence="3 4">
    <name type="scientific">Burkholderia pseudomallei (strain 1710b)</name>
    <dbReference type="NCBI Taxonomy" id="320372"/>
    <lineage>
        <taxon>Bacteria</taxon>
        <taxon>Pseudomonadati</taxon>
        <taxon>Pseudomonadota</taxon>
        <taxon>Betaproteobacteria</taxon>
        <taxon>Burkholderiales</taxon>
        <taxon>Burkholderiaceae</taxon>
        <taxon>Burkholderia</taxon>
        <taxon>pseudomallei group</taxon>
    </lineage>
</organism>
<sequence length="535" mass="61412">MREARRRSTRRTCPVQPWAGSCRNSAGAAAHRSRALRAAPTCRAPAAATRPAPQRSRRRRRSTRRGTVRAHRTPAPVSRSPRIRSAPRSCRARRTAPPRRRVRGDAAIERGPHRLEADDARQRRAHAAPELHERAVAGHAAERRRGLGERRMQPPHRLAPLRATRLRDAPPIERLRIPERMRSDHARRNPGRRPAAAPVPHPPPVRRAASCVVRSLIARPASLRRDVDVAEVLAAERLHGAVRLQFVDRGIQARLQHIIALAQPERDAAAENLVVAHRRPDEREALRLRPRQEAALARRREHERAVEAARREVRIRLVLILVRDHLHARARPVRIRIRLLNRTLQHAHPFALQRCRRRLEAAVRARDQLRRHAIDHRREIDRLTALVGCVHRGIDRIELAALQRRNQPVERRLDPFARELRCVADGVADVDIEALQRAVRRLRFERRILRLEAEAQRLRRVGARRAGPRGGAQCTGEREPELQSFHRCFSLRSGHVRSGRHRARQRLHRRRAPSTSVASSFEKLKRMQPVFAPSA</sequence>
<feature type="compositionally biased region" description="Basic residues" evidence="2">
    <location>
        <begin position="55"/>
        <end position="72"/>
    </location>
</feature>